<reference evidence="10" key="1">
    <citation type="submission" date="2020-12" db="EMBL/GenBank/DDBJ databases">
        <title>Metabolic potential, ecology and presence of endohyphal bacteria is reflected in genomic diversity of Mucoromycotina.</title>
        <authorList>
            <person name="Muszewska A."/>
            <person name="Okrasinska A."/>
            <person name="Steczkiewicz K."/>
            <person name="Drgas O."/>
            <person name="Orlowska M."/>
            <person name="Perlinska-Lenart U."/>
            <person name="Aleksandrzak-Piekarczyk T."/>
            <person name="Szatraj K."/>
            <person name="Zielenkiewicz U."/>
            <person name="Pilsyk S."/>
            <person name="Malc E."/>
            <person name="Mieczkowski P."/>
            <person name="Kruszewska J.S."/>
            <person name="Biernat P."/>
            <person name="Pawlowska J."/>
        </authorList>
    </citation>
    <scope>NUCLEOTIDE SEQUENCE</scope>
    <source>
        <strain evidence="10">WA0000067209</strain>
    </source>
</reference>
<keyword evidence="6" id="KW-0539">Nucleus</keyword>
<name>A0A8H7UF61_MORIS</name>
<evidence type="ECO:0000256" key="2">
    <source>
        <dbReference type="ARBA" id="ARBA00022517"/>
    </source>
</evidence>
<feature type="compositionally biased region" description="Acidic residues" evidence="7">
    <location>
        <begin position="278"/>
        <end position="321"/>
    </location>
</feature>
<feature type="binding site" evidence="6">
    <location>
        <position position="121"/>
    </location>
    <ligand>
        <name>S-adenosyl-L-methionine</name>
        <dbReference type="ChEBI" id="CHEBI:59789"/>
    </ligand>
</feature>
<dbReference type="InterPro" id="IPR007177">
    <property type="entry name" value="Tsr3_C"/>
</dbReference>
<evidence type="ECO:0000256" key="6">
    <source>
        <dbReference type="HAMAP-Rule" id="MF_03146"/>
    </source>
</evidence>
<keyword evidence="4 6" id="KW-0808">Transferase</keyword>
<evidence type="ECO:0000259" key="9">
    <source>
        <dbReference type="Pfam" id="PF04068"/>
    </source>
</evidence>
<keyword evidence="2 6" id="KW-0690">Ribosome biogenesis</keyword>
<proteinExistence type="inferred from homology"/>
<keyword evidence="3 6" id="KW-0698">rRNA processing</keyword>
<feature type="region of interest" description="Disordered" evidence="7">
    <location>
        <begin position="263"/>
        <end position="336"/>
    </location>
</feature>
<dbReference type="PANTHER" id="PTHR20426">
    <property type="entry name" value="RIBOSOME BIOGENESIS PROTEIN TSR3 HOMOLOG"/>
    <property type="match status" value="1"/>
</dbReference>
<comment type="catalytic activity">
    <reaction evidence="6">
        <text>N(1)-methylpseudouridine(1191) in yeast 18S rRNA + S-adenosyl-L-methionine = N(1)-methyl-N(3)-[(3S)-3-amino-3-carboxypropyl]pseudouridine(1191) in yeast 18S rRNA + S-methyl-5'-thioadenosine + H(+)</text>
        <dbReference type="Rhea" id="RHEA:63300"/>
        <dbReference type="Rhea" id="RHEA-COMP:13852"/>
        <dbReference type="Rhea" id="RHEA-COMP:16309"/>
        <dbReference type="ChEBI" id="CHEBI:15378"/>
        <dbReference type="ChEBI" id="CHEBI:17509"/>
        <dbReference type="ChEBI" id="CHEBI:59789"/>
        <dbReference type="ChEBI" id="CHEBI:74890"/>
        <dbReference type="ChEBI" id="CHEBI:146234"/>
    </reaction>
</comment>
<feature type="compositionally biased region" description="Basic residues" evidence="7">
    <location>
        <begin position="17"/>
        <end position="33"/>
    </location>
</feature>
<dbReference type="NCBIfam" id="NF002621">
    <property type="entry name" value="PRK02287.1"/>
    <property type="match status" value="1"/>
</dbReference>
<comment type="subcellular location">
    <subcellularLocation>
        <location evidence="6">Cytoplasm</location>
    </subcellularLocation>
    <subcellularLocation>
        <location evidence="6">Nucleus</location>
    </subcellularLocation>
</comment>
<sequence length="336" mass="37695">MGKKGSAEHGSQNRSRGNTRGRGKGRRDTHRGHTRDMHSDPRDNEENEQGTGSSIPMPVAMWDFKHCDPKRCSGVKLARHNMLKTLKVTQRFRGVVASPMGEKAVSPADRYLVEQFGVAVVDCSWAKIDEVPFSRIKSPGDRLLPYLVATNPVNYGKPWKLNCAEALAACFYITGFPEYGEELLAKFKWGHAFKKVNGHLLARYAKCEDSAHVVQVQNEYLEQIAQEHKDARAEPEGTYFVFNQTMHGEYSSTAIPHLGSDDDLLVANTNHDNGFGEFSEEDSEEEDSEEEDSEEGREDEEDAAEDDIEDDESEEGEPVDDEQVKETARRLGNTVI</sequence>
<dbReference type="AlphaFoldDB" id="A0A8H7UF61"/>
<feature type="region of interest" description="Disordered" evidence="7">
    <location>
        <begin position="1"/>
        <end position="56"/>
    </location>
</feature>
<dbReference type="GO" id="GO:0030490">
    <property type="term" value="P:maturation of SSU-rRNA"/>
    <property type="evidence" value="ECO:0007669"/>
    <property type="project" value="TreeGrafter"/>
</dbReference>
<feature type="binding site" evidence="6">
    <location>
        <position position="159"/>
    </location>
    <ligand>
        <name>S-adenosyl-L-methionine</name>
        <dbReference type="ChEBI" id="CHEBI:59789"/>
    </ligand>
</feature>
<dbReference type="Proteomes" id="UP000654370">
    <property type="component" value="Unassembled WGS sequence"/>
</dbReference>
<feature type="binding site" evidence="6">
    <location>
        <position position="73"/>
    </location>
    <ligand>
        <name>S-adenosyl-L-methionine</name>
        <dbReference type="ChEBI" id="CHEBI:59789"/>
    </ligand>
</feature>
<organism evidence="10 11">
    <name type="scientific">Mortierella isabellina</name>
    <name type="common">Filamentous fungus</name>
    <name type="synonym">Umbelopsis isabellina</name>
    <dbReference type="NCBI Taxonomy" id="91625"/>
    <lineage>
        <taxon>Eukaryota</taxon>
        <taxon>Fungi</taxon>
        <taxon>Fungi incertae sedis</taxon>
        <taxon>Mucoromycota</taxon>
        <taxon>Mucoromycotina</taxon>
        <taxon>Umbelopsidomycetes</taxon>
        <taxon>Umbelopsidales</taxon>
        <taxon>Umbelopsidaceae</taxon>
        <taxon>Umbelopsis</taxon>
    </lineage>
</organism>
<dbReference type="Pfam" id="PF04034">
    <property type="entry name" value="Ribo_biogen_C"/>
    <property type="match status" value="1"/>
</dbReference>
<comment type="caution">
    <text evidence="10">The sequence shown here is derived from an EMBL/GenBank/DDBJ whole genome shotgun (WGS) entry which is preliminary data.</text>
</comment>
<dbReference type="GO" id="GO:1904047">
    <property type="term" value="F:S-adenosyl-L-methionine binding"/>
    <property type="evidence" value="ECO:0007669"/>
    <property type="project" value="UniProtKB-UniRule"/>
</dbReference>
<keyword evidence="5 6" id="KW-0949">S-adenosyl-L-methionine</keyword>
<evidence type="ECO:0000259" key="8">
    <source>
        <dbReference type="Pfam" id="PF04034"/>
    </source>
</evidence>
<evidence type="ECO:0000256" key="7">
    <source>
        <dbReference type="SAM" id="MobiDB-lite"/>
    </source>
</evidence>
<accession>A0A8H7UF61</accession>
<feature type="binding site" evidence="6">
    <location>
        <position position="144"/>
    </location>
    <ligand>
        <name>S-adenosyl-L-methionine</name>
        <dbReference type="ChEBI" id="CHEBI:59789"/>
    </ligand>
</feature>
<protein>
    <recommendedName>
        <fullName evidence="6">18S rRNA aminocarboxypropyltransferase</fullName>
        <ecNumber evidence="6">2.5.1.157</ecNumber>
    </recommendedName>
</protein>
<dbReference type="Pfam" id="PF04068">
    <property type="entry name" value="Fer4_RLI"/>
    <property type="match status" value="1"/>
</dbReference>
<dbReference type="GO" id="GO:0005634">
    <property type="term" value="C:nucleus"/>
    <property type="evidence" value="ECO:0007669"/>
    <property type="project" value="UniProtKB-SubCell"/>
</dbReference>
<evidence type="ECO:0000256" key="5">
    <source>
        <dbReference type="ARBA" id="ARBA00022691"/>
    </source>
</evidence>
<keyword evidence="11" id="KW-1185">Reference proteome</keyword>
<dbReference type="GO" id="GO:0005737">
    <property type="term" value="C:cytoplasm"/>
    <property type="evidence" value="ECO:0007669"/>
    <property type="project" value="UniProtKB-SubCell"/>
</dbReference>
<keyword evidence="1 6" id="KW-0963">Cytoplasm</keyword>
<dbReference type="InterPro" id="IPR022968">
    <property type="entry name" value="Tsr3-like"/>
</dbReference>
<comment type="catalytic activity">
    <reaction evidence="6">
        <text>an N(1)-methylpseudouridine in rRNA + S-adenosyl-L-methionine = N(1)-methyl-N(3)-[(3S)-3-amino-3-carboxypropyl]pseudouridine in rRNA + S-methyl-5'-thioadenosine + H(+)</text>
        <dbReference type="Rhea" id="RHEA:63296"/>
        <dbReference type="Rhea" id="RHEA-COMP:11634"/>
        <dbReference type="Rhea" id="RHEA-COMP:16310"/>
        <dbReference type="ChEBI" id="CHEBI:15378"/>
        <dbReference type="ChEBI" id="CHEBI:17509"/>
        <dbReference type="ChEBI" id="CHEBI:59789"/>
        <dbReference type="ChEBI" id="CHEBI:74890"/>
        <dbReference type="ChEBI" id="CHEBI:146234"/>
        <dbReference type="EC" id="2.5.1.157"/>
    </reaction>
</comment>
<evidence type="ECO:0000256" key="1">
    <source>
        <dbReference type="ARBA" id="ARBA00022490"/>
    </source>
</evidence>
<comment type="similarity">
    <text evidence="6">Belongs to the TDD superfamily. TSR3 family.</text>
</comment>
<dbReference type="HAMAP" id="MF_01116">
    <property type="entry name" value="TSR3"/>
    <property type="match status" value="1"/>
</dbReference>
<dbReference type="PANTHER" id="PTHR20426:SF0">
    <property type="entry name" value="18S RRNA AMINOCARBOXYPROPYLTRANSFERASE"/>
    <property type="match status" value="1"/>
</dbReference>
<evidence type="ECO:0000313" key="10">
    <source>
        <dbReference type="EMBL" id="KAG2177099.1"/>
    </source>
</evidence>
<feature type="domain" description="RNase L inhibitor RLI-like possible metal-binding" evidence="9">
    <location>
        <begin position="57"/>
        <end position="91"/>
    </location>
</feature>
<dbReference type="OrthoDB" id="10262062at2759"/>
<evidence type="ECO:0000256" key="3">
    <source>
        <dbReference type="ARBA" id="ARBA00022552"/>
    </source>
</evidence>
<dbReference type="EMBL" id="JAEPQZ010000009">
    <property type="protein sequence ID" value="KAG2177099.1"/>
    <property type="molecule type" value="Genomic_DNA"/>
</dbReference>
<comment type="function">
    <text evidence="6">Aminocarboxypropyltransferase that catalyzes the aminocarboxypropyl transfer on pseudouridine at position 1191 (Psi1191) in 18S rRNA. It constitutes the last step in biosynthesis of the hypermodified N1-methyl-N3-(3-amino-3-carboxypropyl) pseudouridine (m1acp3-Psi) conserved in eukaryotic 18S rRNA.</text>
</comment>
<dbReference type="InterPro" id="IPR007209">
    <property type="entry name" value="RNaseL-inhib-like_metal-bd_dom"/>
</dbReference>
<gene>
    <name evidence="6" type="primary">TSR3</name>
    <name evidence="10" type="ORF">INT43_007755</name>
</gene>
<dbReference type="GO" id="GO:0106388">
    <property type="term" value="F:rRNA small subunit aminocarboxypropyltransferase activity"/>
    <property type="evidence" value="ECO:0007669"/>
    <property type="project" value="UniProtKB-EC"/>
</dbReference>
<dbReference type="EC" id="2.5.1.157" evidence="6"/>
<evidence type="ECO:0000313" key="11">
    <source>
        <dbReference type="Proteomes" id="UP000654370"/>
    </source>
</evidence>
<feature type="domain" description="16S/18S rRNA aminocarboxypropyltransferase Tsr3 C-terminal" evidence="8">
    <location>
        <begin position="95"/>
        <end position="221"/>
    </location>
</feature>
<feature type="compositionally biased region" description="Basic and acidic residues" evidence="7">
    <location>
        <begin position="34"/>
        <end position="44"/>
    </location>
</feature>
<dbReference type="GO" id="GO:0000455">
    <property type="term" value="P:enzyme-directed rRNA pseudouridine synthesis"/>
    <property type="evidence" value="ECO:0007669"/>
    <property type="project" value="UniProtKB-UniRule"/>
</dbReference>
<evidence type="ECO:0000256" key="4">
    <source>
        <dbReference type="ARBA" id="ARBA00022679"/>
    </source>
</evidence>